<gene>
    <name evidence="1" type="ORF">HV823_12745</name>
</gene>
<organism evidence="1 2">
    <name type="scientific">Mycoplana rhizolycopersici</name>
    <dbReference type="NCBI Taxonomy" id="2746702"/>
    <lineage>
        <taxon>Bacteria</taxon>
        <taxon>Pseudomonadati</taxon>
        <taxon>Pseudomonadota</taxon>
        <taxon>Alphaproteobacteria</taxon>
        <taxon>Hyphomicrobiales</taxon>
        <taxon>Rhizobiaceae</taxon>
        <taxon>Mycoplana</taxon>
    </lineage>
</organism>
<protein>
    <submittedName>
        <fullName evidence="1">Uncharacterized protein</fullName>
    </submittedName>
</protein>
<dbReference type="Proteomes" id="UP000659172">
    <property type="component" value="Unassembled WGS sequence"/>
</dbReference>
<evidence type="ECO:0000313" key="1">
    <source>
        <dbReference type="EMBL" id="NVP56120.1"/>
    </source>
</evidence>
<proteinExistence type="predicted"/>
<name>A0ABX2QEF8_9HYPH</name>
<keyword evidence="2" id="KW-1185">Reference proteome</keyword>
<comment type="caution">
    <text evidence="1">The sequence shown here is derived from an EMBL/GenBank/DDBJ whole genome shotgun (WGS) entry which is preliminary data.</text>
</comment>
<dbReference type="EMBL" id="JABXYK010000007">
    <property type="protein sequence ID" value="NVP56120.1"/>
    <property type="molecule type" value="Genomic_DNA"/>
</dbReference>
<evidence type="ECO:0000313" key="2">
    <source>
        <dbReference type="Proteomes" id="UP000659172"/>
    </source>
</evidence>
<reference evidence="1 2" key="1">
    <citation type="submission" date="2020-06" db="EMBL/GenBank/DDBJ databases">
        <title>Rhizobium sp.nov. isolated from the tomato plant.</title>
        <authorList>
            <person name="Thin K.K."/>
            <person name="Zhang X."/>
            <person name="He S."/>
        </authorList>
    </citation>
    <scope>NUCLEOTIDE SEQUENCE [LARGE SCALE GENOMIC DNA]</scope>
    <source>
        <strain evidence="1 2">DBTS2</strain>
    </source>
</reference>
<dbReference type="RefSeq" id="WP_176950107.1">
    <property type="nucleotide sequence ID" value="NZ_JABXYK010000007.1"/>
</dbReference>
<accession>A0ABX2QEF8</accession>
<sequence length="92" mass="9610">MDSLLMRHFPDLAQPLLSGRKPDERIVAGVTLLGLDKAESEVFDREIAAALGPTPATATEPSAVKPAAALPNAEPDTPAVEPAAKSVFSFSQ</sequence>